<dbReference type="PROSITE" id="PS50865">
    <property type="entry name" value="ZF_MYND_2"/>
    <property type="match status" value="1"/>
</dbReference>
<keyword evidence="2 4" id="KW-0863">Zinc-finger</keyword>
<gene>
    <name evidence="7" type="ORF">COLO4_38232</name>
</gene>
<dbReference type="STRING" id="93759.A0A1R3FWF9"/>
<feature type="domain" description="SET" evidence="5">
    <location>
        <begin position="11"/>
        <end position="239"/>
    </location>
</feature>
<dbReference type="EMBL" id="AWUE01024694">
    <property type="protein sequence ID" value="OMO50096.1"/>
    <property type="molecule type" value="Genomic_DNA"/>
</dbReference>
<dbReference type="Pfam" id="PF13424">
    <property type="entry name" value="TPR_12"/>
    <property type="match status" value="1"/>
</dbReference>
<dbReference type="Gene3D" id="2.170.270.10">
    <property type="entry name" value="SET domain"/>
    <property type="match status" value="1"/>
</dbReference>
<dbReference type="InterPro" id="IPR011990">
    <property type="entry name" value="TPR-like_helical_dom_sf"/>
</dbReference>
<dbReference type="InterPro" id="IPR002893">
    <property type="entry name" value="Znf_MYND"/>
</dbReference>
<name>A0A1R3FWF9_9ROSI</name>
<dbReference type="Pfam" id="PF01753">
    <property type="entry name" value="zf-MYND"/>
    <property type="match status" value="1"/>
</dbReference>
<dbReference type="GO" id="GO:0008270">
    <property type="term" value="F:zinc ion binding"/>
    <property type="evidence" value="ECO:0007669"/>
    <property type="project" value="UniProtKB-KW"/>
</dbReference>
<dbReference type="PANTHER" id="PTHR12197:SF251">
    <property type="entry name" value="EG:BACR7C10.4 PROTEIN"/>
    <property type="match status" value="1"/>
</dbReference>
<evidence type="ECO:0000256" key="2">
    <source>
        <dbReference type="ARBA" id="ARBA00022771"/>
    </source>
</evidence>
<sequence length="405" mass="45962">MEELQSFLENEGLTVSSDPMKGRCLIANKVFSPGDVIIREEPYACAPKRFTSTSDPVCQGCFKSSKSNLHKCSACQVVWYCGIECQRFDWKMHKIECQAISRLDNNWRNSVTPEIRLMIVPTTAIDNYKLVQKLVAHLSSISEEKLLLYTREAEIVKLMLQWPDINLSETIENFSKLSCNAHTITDSKMGPLGIGLYLVVSMINHSCSPNSVLVFEGREAVIRAVQHVQKGKYSCNQCGVARSKKDSAQFLRKLGSIMDKAAMEALSVHKKAEKLLMEACCSSSYSLMKMQNIVLQSFDEFLDLKFLVQEPQDYVKLGDMQKALEYCRLTMPTYQRTYTGLHPLLGLRYYTCGKLEWKNGNKEIAVEFLEKAVDILQYTHGTETQFMKELLVNSEKARIGGPCEF</sequence>
<dbReference type="PANTHER" id="PTHR12197">
    <property type="entry name" value="HISTONE-LYSINE N-METHYLTRANSFERASE SMYD"/>
    <property type="match status" value="1"/>
</dbReference>
<evidence type="ECO:0000256" key="1">
    <source>
        <dbReference type="ARBA" id="ARBA00022723"/>
    </source>
</evidence>
<dbReference type="InterPro" id="IPR046341">
    <property type="entry name" value="SET_dom_sf"/>
</dbReference>
<evidence type="ECO:0000256" key="4">
    <source>
        <dbReference type="PROSITE-ProRule" id="PRU00134"/>
    </source>
</evidence>
<evidence type="ECO:0000313" key="8">
    <source>
        <dbReference type="Proteomes" id="UP000187203"/>
    </source>
</evidence>
<dbReference type="Gene3D" id="6.10.140.2220">
    <property type="match status" value="1"/>
</dbReference>
<dbReference type="InterPro" id="IPR001214">
    <property type="entry name" value="SET_dom"/>
</dbReference>
<dbReference type="Pfam" id="PF00856">
    <property type="entry name" value="SET"/>
    <property type="match status" value="1"/>
</dbReference>
<comment type="caution">
    <text evidence="7">The sequence shown here is derived from an EMBL/GenBank/DDBJ whole genome shotgun (WGS) entry which is preliminary data.</text>
</comment>
<dbReference type="Gene3D" id="1.25.40.10">
    <property type="entry name" value="Tetratricopeptide repeat domain"/>
    <property type="match status" value="1"/>
</dbReference>
<dbReference type="OrthoDB" id="265717at2759"/>
<evidence type="ECO:0000259" key="6">
    <source>
        <dbReference type="PROSITE" id="PS50865"/>
    </source>
</evidence>
<proteinExistence type="predicted"/>
<keyword evidence="1" id="KW-0479">Metal-binding</keyword>
<dbReference type="PROSITE" id="PS01360">
    <property type="entry name" value="ZF_MYND_1"/>
    <property type="match status" value="1"/>
</dbReference>
<feature type="domain" description="MYND-type" evidence="6">
    <location>
        <begin position="58"/>
        <end position="97"/>
    </location>
</feature>
<organism evidence="7 8">
    <name type="scientific">Corchorus olitorius</name>
    <dbReference type="NCBI Taxonomy" id="93759"/>
    <lineage>
        <taxon>Eukaryota</taxon>
        <taxon>Viridiplantae</taxon>
        <taxon>Streptophyta</taxon>
        <taxon>Embryophyta</taxon>
        <taxon>Tracheophyta</taxon>
        <taxon>Spermatophyta</taxon>
        <taxon>Magnoliopsida</taxon>
        <taxon>eudicotyledons</taxon>
        <taxon>Gunneridae</taxon>
        <taxon>Pentapetalae</taxon>
        <taxon>rosids</taxon>
        <taxon>malvids</taxon>
        <taxon>Malvales</taxon>
        <taxon>Malvaceae</taxon>
        <taxon>Grewioideae</taxon>
        <taxon>Apeibeae</taxon>
        <taxon>Corchorus</taxon>
    </lineage>
</organism>
<dbReference type="GO" id="GO:0005634">
    <property type="term" value="C:nucleus"/>
    <property type="evidence" value="ECO:0007669"/>
    <property type="project" value="TreeGrafter"/>
</dbReference>
<dbReference type="Gene3D" id="1.10.220.160">
    <property type="match status" value="1"/>
</dbReference>
<dbReference type="AlphaFoldDB" id="A0A1R3FWF9"/>
<evidence type="ECO:0008006" key="9">
    <source>
        <dbReference type="Google" id="ProtNLM"/>
    </source>
</evidence>
<keyword evidence="3" id="KW-0862">Zinc</keyword>
<keyword evidence="8" id="KW-1185">Reference proteome</keyword>
<dbReference type="PROSITE" id="PS50280">
    <property type="entry name" value="SET"/>
    <property type="match status" value="1"/>
</dbReference>
<reference evidence="8" key="1">
    <citation type="submission" date="2013-09" db="EMBL/GenBank/DDBJ databases">
        <title>Corchorus olitorius genome sequencing.</title>
        <authorList>
            <person name="Alam M."/>
            <person name="Haque M.S."/>
            <person name="Islam M.S."/>
            <person name="Emdad E.M."/>
            <person name="Islam M.M."/>
            <person name="Ahmed B."/>
            <person name="Halim A."/>
            <person name="Hossen Q.M.M."/>
            <person name="Hossain M.Z."/>
            <person name="Ahmed R."/>
            <person name="Khan M.M."/>
            <person name="Islam R."/>
            <person name="Rashid M.M."/>
            <person name="Khan S.A."/>
            <person name="Rahman M.S."/>
            <person name="Alam M."/>
            <person name="Yahiya A.S."/>
            <person name="Khan M.S."/>
            <person name="Azam M.S."/>
            <person name="Haque T."/>
            <person name="Lashkar M.Z.H."/>
            <person name="Akhand A.I."/>
            <person name="Morshed G."/>
            <person name="Roy S."/>
            <person name="Uddin K.S."/>
            <person name="Rabeya T."/>
            <person name="Hossain A.S."/>
            <person name="Chowdhury A."/>
            <person name="Snigdha A.R."/>
            <person name="Mortoza M.S."/>
            <person name="Matin S.A."/>
            <person name="Hoque S.M.E."/>
            <person name="Islam M.K."/>
            <person name="Roy D.K."/>
            <person name="Haider R."/>
            <person name="Moosa M.M."/>
            <person name="Elias S.M."/>
            <person name="Hasan A.M."/>
            <person name="Jahan S."/>
            <person name="Shafiuddin M."/>
            <person name="Mahmood N."/>
            <person name="Shommy N.S."/>
        </authorList>
    </citation>
    <scope>NUCLEOTIDE SEQUENCE [LARGE SCALE GENOMIC DNA]</scope>
    <source>
        <strain evidence="8">cv. O-4</strain>
    </source>
</reference>
<evidence type="ECO:0000256" key="3">
    <source>
        <dbReference type="ARBA" id="ARBA00022833"/>
    </source>
</evidence>
<dbReference type="SUPFAM" id="SSF82199">
    <property type="entry name" value="SET domain"/>
    <property type="match status" value="1"/>
</dbReference>
<accession>A0A1R3FWF9</accession>
<dbReference type="SUPFAM" id="SSF48452">
    <property type="entry name" value="TPR-like"/>
    <property type="match status" value="1"/>
</dbReference>
<evidence type="ECO:0000313" key="7">
    <source>
        <dbReference type="EMBL" id="OMO50096.1"/>
    </source>
</evidence>
<evidence type="ECO:0000259" key="5">
    <source>
        <dbReference type="PROSITE" id="PS50280"/>
    </source>
</evidence>
<dbReference type="InterPro" id="IPR050869">
    <property type="entry name" value="H3K4_H4K5_MeTrfase"/>
</dbReference>
<protein>
    <recommendedName>
        <fullName evidence="9">Zinc finger, MYND-type</fullName>
    </recommendedName>
</protein>
<dbReference type="Proteomes" id="UP000187203">
    <property type="component" value="Unassembled WGS sequence"/>
</dbReference>